<protein>
    <recommendedName>
        <fullName evidence="9">Bacterial transcriptional activator domain-containing protein</fullName>
    </recommendedName>
</protein>
<evidence type="ECO:0000313" key="8">
    <source>
        <dbReference type="Proteomes" id="UP000321181"/>
    </source>
</evidence>
<dbReference type="InterPro" id="IPR005158">
    <property type="entry name" value="BTAD"/>
</dbReference>
<dbReference type="InterPro" id="IPR051677">
    <property type="entry name" value="AfsR-DnrI-RedD_regulator"/>
</dbReference>
<dbReference type="GO" id="GO:0000160">
    <property type="term" value="P:phosphorelay signal transduction system"/>
    <property type="evidence" value="ECO:0007669"/>
    <property type="project" value="InterPro"/>
</dbReference>
<name>A0A512DBL5_9CELL</name>
<feature type="domain" description="Bacterial transcriptional activator" evidence="6">
    <location>
        <begin position="108"/>
        <end position="253"/>
    </location>
</feature>
<keyword evidence="3" id="KW-0238">DNA-binding</keyword>
<keyword evidence="8" id="KW-1185">Reference proteome</keyword>
<dbReference type="EMBL" id="BJYY01000012">
    <property type="protein sequence ID" value="GEO33878.1"/>
    <property type="molecule type" value="Genomic_DNA"/>
</dbReference>
<dbReference type="PANTHER" id="PTHR35807:SF1">
    <property type="entry name" value="TRANSCRIPTIONAL REGULATOR REDD"/>
    <property type="match status" value="1"/>
</dbReference>
<dbReference type="InterPro" id="IPR036388">
    <property type="entry name" value="WH-like_DNA-bd_sf"/>
</dbReference>
<evidence type="ECO:0000256" key="4">
    <source>
        <dbReference type="ARBA" id="ARBA00023163"/>
    </source>
</evidence>
<evidence type="ECO:0000256" key="2">
    <source>
        <dbReference type="ARBA" id="ARBA00023015"/>
    </source>
</evidence>
<sequence>MTEAHLTAPSDWVEIRVLGPLRVRSADGQLIRDRDWRTGKNADLLRWLALEAGRPVTVETLIDGLWPDVDESRARASLRTAVSHLRRVLGAESIERTGSDVVLKSAWVDAGTFSAMAEHVAARRREGQPAAVLAVAREADSLYLTDVPASEGTPEAIRQHASSLAAAHRRVLADAAELAVELGWMRDAVDYARRLLDEDPVSERASRALMLGYAGMGEVHHALAEFERCREVLAEELGVDPSAQTRAVHLQVLQSGGRTPQRRTAPLVGRHAEVDWLRSVLEGTGPDSPSVVVTLLGRQGSGRRRLATATCQRAGIQLTRATSADDVVAAARSGARVVLWAPDVTADQALLTRLLTDPEPVVGSTSVVLAMPAAGEDAAWDAMPRGEHVRALTMPPLLPEDVERLAEHLLAGPVAAALAEELTAVSDGLPGLVASTANEWARGGRLVATDSGLALAPEGDLAEDDPWGRRALARTLPRLEGDALEALLVAAMLDEPLTPSLLAPLLPDGPGHLRTRATTALEQLVDLAVLGTSPAGVVWKHPKLQDAARAWVRPSVRRRLHRLIAERALIPSAQRIGHWLEAGERELACVAALQAAAESSARGDHHGARTHLLQVCSLGDLRDAAAEDRIELFEQLGDACAMLRLPDEAANAYGQALEIAMTEAVQDAGRLRRKLTSVSDPRALEQVDTGRSADWSAALSGVAPTGVAMSGGDLETSLREAVAQADRNHDRRSGFQARVKLAGTVFLPRREFRAVHETLEAAIALGPRPAERLHADVVRHLPSVLLGNALAAKGPLEAAGRVAAELREERIGWRLLGMRVLVTHDLGDPAFDTLWRVLRERVMTGEVDEVVPELAATGLRVLVEREEYDLAQAFAQHLPLAGGPANHMNDHLARIAGAELAAATGDIRYAIDQMRAVIDDGTATGCTLLVPEAAARLVALEAQHNPNAARAAFEVYDDIVGAALGGPREEFFRRMARAAVRAARGDHQGAADAMTQASALANQYGLQVLAARARRARAEHVRAELPRTLTSVPSLARERDEDVV</sequence>
<accession>A0A512DBL5</accession>
<dbReference type="Gene3D" id="1.25.40.10">
    <property type="entry name" value="Tetratricopeptide repeat domain"/>
    <property type="match status" value="1"/>
</dbReference>
<dbReference type="Pfam" id="PF03704">
    <property type="entry name" value="BTAD"/>
    <property type="match status" value="1"/>
</dbReference>
<dbReference type="GO" id="GO:0006355">
    <property type="term" value="P:regulation of DNA-templated transcription"/>
    <property type="evidence" value="ECO:0007669"/>
    <property type="project" value="InterPro"/>
</dbReference>
<dbReference type="Pfam" id="PF00486">
    <property type="entry name" value="Trans_reg_C"/>
    <property type="match status" value="1"/>
</dbReference>
<dbReference type="GO" id="GO:0003677">
    <property type="term" value="F:DNA binding"/>
    <property type="evidence" value="ECO:0007669"/>
    <property type="project" value="UniProtKB-KW"/>
</dbReference>
<dbReference type="InterPro" id="IPR011990">
    <property type="entry name" value="TPR-like_helical_dom_sf"/>
</dbReference>
<evidence type="ECO:0000256" key="1">
    <source>
        <dbReference type="ARBA" id="ARBA00005820"/>
    </source>
</evidence>
<comment type="caution">
    <text evidence="7">The sequence shown here is derived from an EMBL/GenBank/DDBJ whole genome shotgun (WGS) entry which is preliminary data.</text>
</comment>
<keyword evidence="4" id="KW-0804">Transcription</keyword>
<feature type="domain" description="OmpR/PhoB-type" evidence="5">
    <location>
        <begin position="33"/>
        <end position="103"/>
    </location>
</feature>
<dbReference type="Gene3D" id="1.10.10.10">
    <property type="entry name" value="Winged helix-like DNA-binding domain superfamily/Winged helix DNA-binding domain"/>
    <property type="match status" value="1"/>
</dbReference>
<dbReference type="RefSeq" id="WP_146902509.1">
    <property type="nucleotide sequence ID" value="NZ_BAAARM010000009.1"/>
</dbReference>
<dbReference type="Proteomes" id="UP000321181">
    <property type="component" value="Unassembled WGS sequence"/>
</dbReference>
<dbReference type="OrthoDB" id="5509004at2"/>
<evidence type="ECO:0000256" key="3">
    <source>
        <dbReference type="ARBA" id="ARBA00023125"/>
    </source>
</evidence>
<dbReference type="PANTHER" id="PTHR35807">
    <property type="entry name" value="TRANSCRIPTIONAL REGULATOR REDD-RELATED"/>
    <property type="match status" value="1"/>
</dbReference>
<dbReference type="SMART" id="SM01043">
    <property type="entry name" value="BTAD"/>
    <property type="match status" value="1"/>
</dbReference>
<dbReference type="InterPro" id="IPR016032">
    <property type="entry name" value="Sig_transdc_resp-reg_C-effctor"/>
</dbReference>
<evidence type="ECO:0000259" key="5">
    <source>
        <dbReference type="SMART" id="SM00862"/>
    </source>
</evidence>
<dbReference type="SUPFAM" id="SSF46894">
    <property type="entry name" value="C-terminal effector domain of the bipartite response regulators"/>
    <property type="match status" value="1"/>
</dbReference>
<evidence type="ECO:0000259" key="6">
    <source>
        <dbReference type="SMART" id="SM01043"/>
    </source>
</evidence>
<organism evidence="7 8">
    <name type="scientific">Cellulomonas aerilata</name>
    <dbReference type="NCBI Taxonomy" id="515326"/>
    <lineage>
        <taxon>Bacteria</taxon>
        <taxon>Bacillati</taxon>
        <taxon>Actinomycetota</taxon>
        <taxon>Actinomycetes</taxon>
        <taxon>Micrococcales</taxon>
        <taxon>Cellulomonadaceae</taxon>
        <taxon>Cellulomonas</taxon>
    </lineage>
</organism>
<dbReference type="InterPro" id="IPR001867">
    <property type="entry name" value="OmpR/PhoB-type_DNA-bd"/>
</dbReference>
<reference evidence="7 8" key="1">
    <citation type="submission" date="2019-07" db="EMBL/GenBank/DDBJ databases">
        <title>Whole genome shotgun sequence of Cellulomonas aerilata NBRC 106308.</title>
        <authorList>
            <person name="Hosoyama A."/>
            <person name="Uohara A."/>
            <person name="Ohji S."/>
            <person name="Ichikawa N."/>
        </authorList>
    </citation>
    <scope>NUCLEOTIDE SEQUENCE [LARGE SCALE GENOMIC DNA]</scope>
    <source>
        <strain evidence="7 8">NBRC 106308</strain>
    </source>
</reference>
<comment type="similarity">
    <text evidence="1">Belongs to the AfsR/DnrI/RedD regulatory family.</text>
</comment>
<keyword evidence="2" id="KW-0805">Transcription regulation</keyword>
<gene>
    <name evidence="7" type="ORF">CAE01nite_16030</name>
</gene>
<evidence type="ECO:0008006" key="9">
    <source>
        <dbReference type="Google" id="ProtNLM"/>
    </source>
</evidence>
<dbReference type="AlphaFoldDB" id="A0A512DBL5"/>
<dbReference type="SUPFAM" id="SSF48452">
    <property type="entry name" value="TPR-like"/>
    <property type="match status" value="1"/>
</dbReference>
<dbReference type="SMART" id="SM00862">
    <property type="entry name" value="Trans_reg_C"/>
    <property type="match status" value="1"/>
</dbReference>
<evidence type="ECO:0000313" key="7">
    <source>
        <dbReference type="EMBL" id="GEO33878.1"/>
    </source>
</evidence>
<proteinExistence type="inferred from homology"/>